<feature type="region of interest" description="Disordered" evidence="7">
    <location>
        <begin position="515"/>
        <end position="540"/>
    </location>
</feature>
<dbReference type="Proteomes" id="UP001280581">
    <property type="component" value="Unassembled WGS sequence"/>
</dbReference>
<feature type="compositionally biased region" description="Polar residues" evidence="7">
    <location>
        <begin position="186"/>
        <end position="206"/>
    </location>
</feature>
<dbReference type="AlphaFoldDB" id="A0AAN6RD90"/>
<comment type="similarity">
    <text evidence="3">Belongs to the PAT1 family.</text>
</comment>
<evidence type="ECO:0000259" key="8">
    <source>
        <dbReference type="Pfam" id="PF09770"/>
    </source>
</evidence>
<evidence type="ECO:0000256" key="2">
    <source>
        <dbReference type="ARBA" id="ARBA00004201"/>
    </source>
</evidence>
<accession>A0AAN6RD90</accession>
<dbReference type="GO" id="GO:0003723">
    <property type="term" value="F:RNA binding"/>
    <property type="evidence" value="ECO:0007669"/>
    <property type="project" value="UniProtKB-KW"/>
</dbReference>
<evidence type="ECO:0000313" key="9">
    <source>
        <dbReference type="EMBL" id="KAK3202834.1"/>
    </source>
</evidence>
<name>A0AAN6RD90_9PLEO</name>
<feature type="domain" description="mRNA decay factor PAT1" evidence="8">
    <location>
        <begin position="1"/>
        <end position="840"/>
    </location>
</feature>
<keyword evidence="6" id="KW-0539">Nucleus</keyword>
<evidence type="ECO:0000256" key="3">
    <source>
        <dbReference type="ARBA" id="ARBA00009138"/>
    </source>
</evidence>
<dbReference type="EMBL" id="WVTA01000013">
    <property type="protein sequence ID" value="KAK3202834.1"/>
    <property type="molecule type" value="Genomic_DNA"/>
</dbReference>
<dbReference type="GO" id="GO:0000290">
    <property type="term" value="P:deadenylation-dependent decapping of nuclear-transcribed mRNA"/>
    <property type="evidence" value="ECO:0007669"/>
    <property type="project" value="InterPro"/>
</dbReference>
<keyword evidence="4" id="KW-0963">Cytoplasm</keyword>
<evidence type="ECO:0000256" key="4">
    <source>
        <dbReference type="ARBA" id="ARBA00022490"/>
    </source>
</evidence>
<evidence type="ECO:0000256" key="6">
    <source>
        <dbReference type="ARBA" id="ARBA00023242"/>
    </source>
</evidence>
<feature type="region of interest" description="Disordered" evidence="7">
    <location>
        <begin position="186"/>
        <end position="258"/>
    </location>
</feature>
<proteinExistence type="inferred from homology"/>
<comment type="caution">
    <text evidence="9">The sequence shown here is derived from an EMBL/GenBank/DDBJ whole genome shotgun (WGS) entry which is preliminary data.</text>
</comment>
<dbReference type="PANTHER" id="PTHR21551">
    <property type="entry name" value="TOPOISOMERASE II-ASSOCIATED PROTEIN PAT1"/>
    <property type="match status" value="1"/>
</dbReference>
<organism evidence="9 10">
    <name type="scientific">Pseudopithomyces chartarum</name>
    <dbReference type="NCBI Taxonomy" id="1892770"/>
    <lineage>
        <taxon>Eukaryota</taxon>
        <taxon>Fungi</taxon>
        <taxon>Dikarya</taxon>
        <taxon>Ascomycota</taxon>
        <taxon>Pezizomycotina</taxon>
        <taxon>Dothideomycetes</taxon>
        <taxon>Pleosporomycetidae</taxon>
        <taxon>Pleosporales</taxon>
        <taxon>Massarineae</taxon>
        <taxon>Didymosphaeriaceae</taxon>
        <taxon>Pseudopithomyces</taxon>
    </lineage>
</organism>
<dbReference type="InterPro" id="IPR039900">
    <property type="entry name" value="Pat1-like"/>
</dbReference>
<dbReference type="InterPro" id="IPR019167">
    <property type="entry name" value="PAT1_dom"/>
</dbReference>
<protein>
    <recommendedName>
        <fullName evidence="8">mRNA decay factor PAT1 domain-containing protein</fullName>
    </recommendedName>
</protein>
<dbReference type="PANTHER" id="PTHR21551:SF0">
    <property type="entry name" value="PROTEIN ASSOCIATED WITH TOPO II RELATED-1, ISOFORM A"/>
    <property type="match status" value="1"/>
</dbReference>
<comment type="subcellular location">
    <subcellularLocation>
        <location evidence="2">Cytoplasm</location>
        <location evidence="2">P-body</location>
    </subcellularLocation>
    <subcellularLocation>
        <location evidence="1">Nucleus</location>
    </subcellularLocation>
</comment>
<dbReference type="GO" id="GO:0005634">
    <property type="term" value="C:nucleus"/>
    <property type="evidence" value="ECO:0007669"/>
    <property type="project" value="UniProtKB-SubCell"/>
</dbReference>
<sequence>MSFFGFDPALPRDKGHSTNAPGFGHHDAFASLGGGAADDDAIDFEETYDGLGDQLDETDDMLNDDTFGNAGPATQQSIGRDFDFAGQTAKIANTLQEEQMVYQARAPMQQKPPIPHASKPTRTGYESYQDPEYIPRLEARADIWGLQPKQSPAPRHQEPLQQVPAPSRKMMSLEEVEAMMRQQPLQGTSPQVLQQQQHIAPSQSPMPAQYPHPMPHGQPPYQGMPNFPGQFPQQILQRPQQQHPQGPQAPRQQQVHAELPGQPVHTQAPQQPTILQRPRQLNEPAIQQQRPAHAQGQPQRPPSQPRHILQNPNRLSGQGQPVAHAAHAGPRGPPPGHNRGPSFPGMVITHPEQLMALSQEERDAYIEAEAKRAKRNHKISLLAKDNGLMTPQDKNFITRIQLQQLMTATGNVEERGSEAAIAEDFYYHVMSQIRGGARQNPHQPANQFAQTYLFQTNSRFGLRRNGRGGDNHMQRMEQQVQRAVEAAKAKPKGKQLVIEGSLGKIAFSNAKTPRPLLNIKRPETGDKHPKNHKSSVAHRKQTLRNIEAIYMTLMRIEDVDRAVPPPIREDSPPEAIQAHMEWRSKIETLRKELWHNMRIMEPINPQSLTPHPFISILSHAKGKKAVPRIFPHIDEQERITVVTMIVVHLDQLPVVSHGIATPEEPLSANTREEIELFLGTVVPPLFAHVSESPLNIIIGLLGLILDRTNMHVVARSKVGMSLLTILISRAELLKQSAPEMNQNDWEQWNDLYNRLFDAVEPVLPVIFPGGVNDTDDMYIWQFLAAMGVGASPEQQQRLVIGVKDRVMETVTVSKALPAEMAGSRLSNVNLFMRAIGLDVELLG</sequence>
<keyword evidence="10" id="KW-1185">Reference proteome</keyword>
<feature type="region of interest" description="Disordered" evidence="7">
    <location>
        <begin position="284"/>
        <end position="344"/>
    </location>
</feature>
<feature type="compositionally biased region" description="Basic residues" evidence="7">
    <location>
        <begin position="529"/>
        <end position="540"/>
    </location>
</feature>
<feature type="region of interest" description="Disordered" evidence="7">
    <location>
        <begin position="107"/>
        <end position="127"/>
    </location>
</feature>
<gene>
    <name evidence="9" type="ORF">GRF29_154g948999</name>
</gene>
<feature type="compositionally biased region" description="Pro residues" evidence="7">
    <location>
        <begin position="208"/>
        <end position="218"/>
    </location>
</feature>
<keyword evidence="5" id="KW-0694">RNA-binding</keyword>
<dbReference type="GO" id="GO:0033962">
    <property type="term" value="P:P-body assembly"/>
    <property type="evidence" value="ECO:0007669"/>
    <property type="project" value="TreeGrafter"/>
</dbReference>
<dbReference type="GO" id="GO:0000932">
    <property type="term" value="C:P-body"/>
    <property type="evidence" value="ECO:0007669"/>
    <property type="project" value="UniProtKB-SubCell"/>
</dbReference>
<feature type="compositionally biased region" description="Polar residues" evidence="7">
    <location>
        <begin position="310"/>
        <end position="319"/>
    </location>
</feature>
<evidence type="ECO:0000256" key="1">
    <source>
        <dbReference type="ARBA" id="ARBA00004123"/>
    </source>
</evidence>
<reference evidence="9 10" key="1">
    <citation type="submission" date="2021-02" db="EMBL/GenBank/DDBJ databases">
        <title>Genome assembly of Pseudopithomyces chartarum.</title>
        <authorList>
            <person name="Jauregui R."/>
            <person name="Singh J."/>
            <person name="Voisey C."/>
        </authorList>
    </citation>
    <scope>NUCLEOTIDE SEQUENCE [LARGE SCALE GENOMIC DNA]</scope>
    <source>
        <strain evidence="9 10">AGR01</strain>
    </source>
</reference>
<evidence type="ECO:0000313" key="10">
    <source>
        <dbReference type="Proteomes" id="UP001280581"/>
    </source>
</evidence>
<evidence type="ECO:0000256" key="7">
    <source>
        <dbReference type="SAM" id="MobiDB-lite"/>
    </source>
</evidence>
<feature type="compositionally biased region" description="Low complexity" evidence="7">
    <location>
        <begin position="230"/>
        <end position="254"/>
    </location>
</feature>
<evidence type="ECO:0000256" key="5">
    <source>
        <dbReference type="ARBA" id="ARBA00022884"/>
    </source>
</evidence>
<dbReference type="Pfam" id="PF09770">
    <property type="entry name" value="PAT1"/>
    <property type="match status" value="1"/>
</dbReference>